<dbReference type="Pfam" id="PF07715">
    <property type="entry name" value="Plug"/>
    <property type="match status" value="1"/>
</dbReference>
<dbReference type="RefSeq" id="WP_163634521.1">
    <property type="nucleotide sequence ID" value="NZ_JAAAMI010000003.1"/>
</dbReference>
<name>A0A6I5KXK6_9FLAO</name>
<dbReference type="NCBIfam" id="TIGR04057">
    <property type="entry name" value="SusC_RagA_signa"/>
    <property type="match status" value="1"/>
</dbReference>
<dbReference type="SUPFAM" id="SSF49464">
    <property type="entry name" value="Carboxypeptidase regulatory domain-like"/>
    <property type="match status" value="1"/>
</dbReference>
<keyword evidence="5 7" id="KW-0472">Membrane</keyword>
<comment type="caution">
    <text evidence="9">The sequence shown here is derived from an EMBL/GenBank/DDBJ whole genome shotgun (WGS) entry which is preliminary data.</text>
</comment>
<dbReference type="SUPFAM" id="SSF56935">
    <property type="entry name" value="Porins"/>
    <property type="match status" value="1"/>
</dbReference>
<evidence type="ECO:0000256" key="2">
    <source>
        <dbReference type="ARBA" id="ARBA00022448"/>
    </source>
</evidence>
<dbReference type="NCBIfam" id="TIGR04056">
    <property type="entry name" value="OMP_RagA_SusC"/>
    <property type="match status" value="1"/>
</dbReference>
<protein>
    <submittedName>
        <fullName evidence="9">SusC/RagA family TonB-linked outer membrane protein</fullName>
    </submittedName>
</protein>
<dbReference type="Proteomes" id="UP000468707">
    <property type="component" value="Unassembled WGS sequence"/>
</dbReference>
<organism evidence="9 10">
    <name type="scientific">Flagellimonas sediminis</name>
    <dbReference type="NCBI Taxonomy" id="2696468"/>
    <lineage>
        <taxon>Bacteria</taxon>
        <taxon>Pseudomonadati</taxon>
        <taxon>Bacteroidota</taxon>
        <taxon>Flavobacteriia</taxon>
        <taxon>Flavobacteriales</taxon>
        <taxon>Flavobacteriaceae</taxon>
        <taxon>Flagellimonas</taxon>
    </lineage>
</organism>
<comment type="similarity">
    <text evidence="7">Belongs to the TonB-dependent receptor family.</text>
</comment>
<dbReference type="EMBL" id="JAAAMI010000003">
    <property type="protein sequence ID" value="NDV43092.1"/>
    <property type="molecule type" value="Genomic_DNA"/>
</dbReference>
<dbReference type="InterPro" id="IPR023997">
    <property type="entry name" value="TonB-dep_OMP_SusC/RagA_CS"/>
</dbReference>
<dbReference type="GO" id="GO:0009279">
    <property type="term" value="C:cell outer membrane"/>
    <property type="evidence" value="ECO:0007669"/>
    <property type="project" value="UniProtKB-SubCell"/>
</dbReference>
<evidence type="ECO:0000256" key="5">
    <source>
        <dbReference type="ARBA" id="ARBA00023136"/>
    </source>
</evidence>
<evidence type="ECO:0000259" key="8">
    <source>
        <dbReference type="Pfam" id="PF07715"/>
    </source>
</evidence>
<reference evidence="9 10" key="1">
    <citation type="submission" date="2020-01" db="EMBL/GenBank/DDBJ databases">
        <title>Muricauda sediminis sp.nov. 40Bstr401.</title>
        <authorList>
            <person name="Xue Z."/>
            <person name="Zhu S."/>
            <person name="Ren N."/>
            <person name="Chen T."/>
            <person name="Chen X."/>
            <person name="Chen J."/>
            <person name="Yang J."/>
        </authorList>
    </citation>
    <scope>NUCLEOTIDE SEQUENCE [LARGE SCALE GENOMIC DNA]</scope>
    <source>
        <strain evidence="9 10">40Bstr401</strain>
    </source>
</reference>
<dbReference type="InterPro" id="IPR039426">
    <property type="entry name" value="TonB-dep_rcpt-like"/>
</dbReference>
<dbReference type="Gene3D" id="2.40.170.20">
    <property type="entry name" value="TonB-dependent receptor, beta-barrel domain"/>
    <property type="match status" value="1"/>
</dbReference>
<evidence type="ECO:0000313" key="9">
    <source>
        <dbReference type="EMBL" id="NDV43092.1"/>
    </source>
</evidence>
<evidence type="ECO:0000256" key="7">
    <source>
        <dbReference type="PROSITE-ProRule" id="PRU01360"/>
    </source>
</evidence>
<sequence length="1008" mass="110783">MQLVIPCMRRASLFVLLYVFLMPFCALSMPAGTVLEPPQATVSGTVTDTSGNPLAGVNLVVESKLIGTMSGLDGSFTINAGPTDVLIFSMVGFKTLSVSIGGREEVFVSLEEDVTVLGEVVLNAGYYTVSEKERTGNIAKVSQQDIEQQPLNNPLGALQGRVAGVEIMQTSGVPGAGFDIKIRGQSSIRTGGNDPLYIVDGVPYASEPLGDVQTSGSILPGGKGFSPLNLINPADIESIEVLKDADATAIYGSRGANGVVLITTRSGSIGKTEVALDISTGFGRVANKMDLLGTEDYLKMRQEAYFNDGIEPLPFNAYDVNGTWDQNRETDWQKELFGKTAQLTTVKGTLSGGNEQTRFLVSGSFNRQTTVYPGDFDNDNISVLANFHHKTKEDKLTFRFSVNYATSDNNLVATDLIREALALAPNAPKLYNGDGGLNWENSTWNNPLRNLEGKYLAKGNNLIGNASVDLRLLKGLHLTTNLGFTQSHLKELRTIPSTTFDPAFGLGSDQSSAIHNNSDRTSWIVEPQLNWSHDMGSTTLDILIGATLQEQNSNRLSQFAMGFTNNALIENIGAASDLFIIGNSEVQYRYAALFGRFNLNHKGKYILNITGRRDGSSRFGPDNRFSNFGAIGAAWIFSRESFIEDHLRFLSYGKLRGSYGTSGNDQIGDYQYLDTYSFDNAQYQNIFGLYPTRLFNPGFSWEENKKLEFAIDLGFLLDRITLSGSFYRNRSGNQLVGIPLPATTGFGSLTANLDATVENTGWELGLHTINLRTEHLTWTSSINLTLPKSKLLEFPDLEGSTYANQLVIGEPLNIIKVYKSTGVDPQTGLYGFEDFNGDGIISTLEDRQVVKNLNPKYFGGISNNLSYRNFTLDALFQFTRQLGRSYLANRGVVGSMSNQSKNVLNRWQEVGDQTVIQRFTSGQDPEGSMAHNFFTESDASIEDASYLRLRTLSLSYQIPLERDFKCKIFLRGQNLWTITNYSGLDPETRSSSTIPPLRYITLGTRLTF</sequence>
<evidence type="ECO:0000313" key="10">
    <source>
        <dbReference type="Proteomes" id="UP000468707"/>
    </source>
</evidence>
<feature type="domain" description="TonB-dependent receptor plug" evidence="8">
    <location>
        <begin position="132"/>
        <end position="259"/>
    </location>
</feature>
<dbReference type="Pfam" id="PF13715">
    <property type="entry name" value="CarbopepD_reg_2"/>
    <property type="match status" value="1"/>
</dbReference>
<keyword evidence="4 7" id="KW-0812">Transmembrane</keyword>
<evidence type="ECO:0000256" key="3">
    <source>
        <dbReference type="ARBA" id="ARBA00022452"/>
    </source>
</evidence>
<keyword evidence="6 7" id="KW-0998">Cell outer membrane</keyword>
<keyword evidence="3 7" id="KW-1134">Transmembrane beta strand</keyword>
<proteinExistence type="inferred from homology"/>
<evidence type="ECO:0000256" key="1">
    <source>
        <dbReference type="ARBA" id="ARBA00004571"/>
    </source>
</evidence>
<dbReference type="InterPro" id="IPR036942">
    <property type="entry name" value="Beta-barrel_TonB_sf"/>
</dbReference>
<keyword evidence="2 7" id="KW-0813">Transport</keyword>
<evidence type="ECO:0000256" key="4">
    <source>
        <dbReference type="ARBA" id="ARBA00022692"/>
    </source>
</evidence>
<dbReference type="Gene3D" id="2.170.130.10">
    <property type="entry name" value="TonB-dependent receptor, plug domain"/>
    <property type="match status" value="1"/>
</dbReference>
<dbReference type="InterPro" id="IPR008969">
    <property type="entry name" value="CarboxyPept-like_regulatory"/>
</dbReference>
<accession>A0A6I5KXK6</accession>
<comment type="subcellular location">
    <subcellularLocation>
        <location evidence="1 7">Cell outer membrane</location>
        <topology evidence="1 7">Multi-pass membrane protein</topology>
    </subcellularLocation>
</comment>
<dbReference type="PROSITE" id="PS52016">
    <property type="entry name" value="TONB_DEPENDENT_REC_3"/>
    <property type="match status" value="1"/>
</dbReference>
<keyword evidence="10" id="KW-1185">Reference proteome</keyword>
<dbReference type="InterPro" id="IPR012910">
    <property type="entry name" value="Plug_dom"/>
</dbReference>
<dbReference type="AlphaFoldDB" id="A0A6I5KXK6"/>
<dbReference type="InterPro" id="IPR023996">
    <property type="entry name" value="TonB-dep_OMP_SusC/RagA"/>
</dbReference>
<dbReference type="InterPro" id="IPR037066">
    <property type="entry name" value="Plug_dom_sf"/>
</dbReference>
<evidence type="ECO:0000256" key="6">
    <source>
        <dbReference type="ARBA" id="ARBA00023237"/>
    </source>
</evidence>
<gene>
    <name evidence="9" type="ORF">GTK07_07095</name>
</gene>